<organism evidence="3 4">
    <name type="scientific">Svornostia abyssi</name>
    <dbReference type="NCBI Taxonomy" id="2898438"/>
    <lineage>
        <taxon>Bacteria</taxon>
        <taxon>Bacillati</taxon>
        <taxon>Actinomycetota</taxon>
        <taxon>Thermoleophilia</taxon>
        <taxon>Solirubrobacterales</taxon>
        <taxon>Baekduiaceae</taxon>
        <taxon>Svornostia</taxon>
    </lineage>
</organism>
<feature type="domain" description="Helicase ATP-binding" evidence="2">
    <location>
        <begin position="18"/>
        <end position="174"/>
    </location>
</feature>
<dbReference type="InterPro" id="IPR014001">
    <property type="entry name" value="Helicase_ATP-bd"/>
</dbReference>
<reference evidence="4" key="1">
    <citation type="submission" date="2021-11" db="EMBL/GenBank/DDBJ databases">
        <title>Cultivation dependent microbiological survey of springs from the worlds oldest radium mine currently devoted to the extraction of radon-saturated water.</title>
        <authorList>
            <person name="Kapinusova G."/>
            <person name="Smrhova T."/>
            <person name="Strejcek M."/>
            <person name="Suman J."/>
            <person name="Jani K."/>
            <person name="Pajer P."/>
            <person name="Uhlik O."/>
        </authorList>
    </citation>
    <scope>NUCLEOTIDE SEQUENCE [LARGE SCALE GENOMIC DNA]</scope>
    <source>
        <strain evidence="4">J379</strain>
    </source>
</reference>
<evidence type="ECO:0000256" key="1">
    <source>
        <dbReference type="SAM" id="MobiDB-lite"/>
    </source>
</evidence>
<dbReference type="InterPro" id="IPR050742">
    <property type="entry name" value="Helicase_Restrict-Modif_Enz"/>
</dbReference>
<dbReference type="Pfam" id="PF04851">
    <property type="entry name" value="ResIII"/>
    <property type="match status" value="1"/>
</dbReference>
<proteinExistence type="predicted"/>
<keyword evidence="4" id="KW-1185">Reference proteome</keyword>
<protein>
    <submittedName>
        <fullName evidence="3">DEAD/DEAH box helicase family protein</fullName>
    </submittedName>
</protein>
<dbReference type="EMBL" id="CP088295">
    <property type="protein sequence ID" value="UUY05054.1"/>
    <property type="molecule type" value="Genomic_DNA"/>
</dbReference>
<gene>
    <name evidence="3" type="ORF">LRS13_05860</name>
</gene>
<name>A0ABY5PK36_9ACTN</name>
<dbReference type="PROSITE" id="PS51192">
    <property type="entry name" value="HELICASE_ATP_BIND_1"/>
    <property type="match status" value="1"/>
</dbReference>
<keyword evidence="3" id="KW-0067">ATP-binding</keyword>
<dbReference type="InterPro" id="IPR006935">
    <property type="entry name" value="Helicase/UvrB_N"/>
</dbReference>
<keyword evidence="3" id="KW-0347">Helicase</keyword>
<dbReference type="GO" id="GO:0004386">
    <property type="term" value="F:helicase activity"/>
    <property type="evidence" value="ECO:0007669"/>
    <property type="project" value="UniProtKB-KW"/>
</dbReference>
<accession>A0ABY5PK36</accession>
<dbReference type="SUPFAM" id="SSF52540">
    <property type="entry name" value="P-loop containing nucleoside triphosphate hydrolases"/>
    <property type="match status" value="1"/>
</dbReference>
<dbReference type="RefSeq" id="WP_353865523.1">
    <property type="nucleotide sequence ID" value="NZ_CP088295.1"/>
</dbReference>
<evidence type="ECO:0000259" key="2">
    <source>
        <dbReference type="PROSITE" id="PS51192"/>
    </source>
</evidence>
<sequence>MSTLRGWQERALTQLRVWNGDGPPNPFLISAAPGAGKTRPSLVFARELLDAGLIRRVVVVCPTTPLTRQWAEAAARQGLHLQPDAEELTPPKDFHGVSVTYARAAASSARWEKQCTPGTLVIADEAHHLGDDLAWGAGFTRAFGATKRWLLLSGTPFRSDQSAIPGVRYEDCVAQPDVSYTYADAVQDGICRPVAFIPFDGTLSWQSGDDTIEASFSDVLTGREASRRYRTAISTELSDGLPRILRTAHERLTGLRGGDHRDAGGLVIASDGAHARRVAKVLHEITGRSPVVVLHDDQKSHDKLAAFTTSKDPWIVAVNMVSEGVDIPRLRVGVYASAAKTPLIFRQVVGRFVRTIPGRPHGEASWLYLPGEGALRAHASDVETELRHVLRPPGDDDGLDLFDEPPTRRETERTEEIAFVPVHAEVSPQMALFGGGPPPPKPPPAPVPVPQPVTAAAGSAVLDEPEPEMPAWQRRGLLRDKRKDLVGSLARMDGRSHREINAWVNRETGVTRVDDATIAQLEKSVDVLLRALERGSRRRRAS</sequence>
<dbReference type="Proteomes" id="UP001058860">
    <property type="component" value="Chromosome"/>
</dbReference>
<dbReference type="Gene3D" id="3.40.50.300">
    <property type="entry name" value="P-loop containing nucleotide triphosphate hydrolases"/>
    <property type="match status" value="2"/>
</dbReference>
<keyword evidence="3" id="KW-0378">Hydrolase</keyword>
<dbReference type="PANTHER" id="PTHR47396:SF2">
    <property type="entry name" value="HELICASE ATP-BINDING DOMAIN-CONTAINING PROTEIN"/>
    <property type="match status" value="1"/>
</dbReference>
<feature type="region of interest" description="Disordered" evidence="1">
    <location>
        <begin position="391"/>
        <end position="413"/>
    </location>
</feature>
<evidence type="ECO:0000313" key="3">
    <source>
        <dbReference type="EMBL" id="UUY05054.1"/>
    </source>
</evidence>
<evidence type="ECO:0000313" key="4">
    <source>
        <dbReference type="Proteomes" id="UP001058860"/>
    </source>
</evidence>
<keyword evidence="3" id="KW-0547">Nucleotide-binding</keyword>
<dbReference type="InterPro" id="IPR027417">
    <property type="entry name" value="P-loop_NTPase"/>
</dbReference>
<dbReference type="PANTHER" id="PTHR47396">
    <property type="entry name" value="TYPE I RESTRICTION ENZYME ECOKI R PROTEIN"/>
    <property type="match status" value="1"/>
</dbReference>
<dbReference type="SMART" id="SM00487">
    <property type="entry name" value="DEXDc"/>
    <property type="match status" value="1"/>
</dbReference>